<gene>
    <name evidence="2" type="ORF">CPSG_06344</name>
</gene>
<evidence type="ECO:0000256" key="1">
    <source>
        <dbReference type="SAM" id="MobiDB-lite"/>
    </source>
</evidence>
<sequence>MAGCVVLLKFAHLPSTDRSKTKFNGHGLELLAPDLELKKCGPPKAQPQHSRSQSGSAGADTKNTRQMTIPESGSAWKIGVEQGDKSSDGQRTCGSDLSALATFPFGDEKGHRAEQFQKEID</sequence>
<accession>E9D942</accession>
<reference evidence="3" key="2">
    <citation type="submission" date="2010-03" db="EMBL/GenBank/DDBJ databases">
        <title>The genome sequence of Coccidioides posadasii strain Silveira.</title>
        <authorList>
            <consortium name="The Broad Institute Genome Sequencing Center for Infectious Disease"/>
            <person name="Neafsey D."/>
            <person name="Orbach M."/>
            <person name="Henn M.R."/>
            <person name="Cole G.T."/>
            <person name="Galgiani J."/>
            <person name="Gardner M.J."/>
            <person name="Kirkland T.N."/>
            <person name="Taylor J.W."/>
            <person name="Young S.K."/>
            <person name="Zeng Q."/>
            <person name="Koehrsen M."/>
            <person name="Alvarado L."/>
            <person name="Berlin A."/>
            <person name="Borenstein D."/>
            <person name="Chapman S.B."/>
            <person name="Chen Z."/>
            <person name="Engels R."/>
            <person name="Freedman E."/>
            <person name="Gellesch M."/>
            <person name="Goldberg J."/>
            <person name="Griggs A."/>
            <person name="Gujja S."/>
            <person name="Heilman E."/>
            <person name="Heiman D."/>
            <person name="Howarth C."/>
            <person name="Jen D."/>
            <person name="Larson L."/>
            <person name="Mehta T."/>
            <person name="Neiman D."/>
            <person name="Park D."/>
            <person name="Pearson M."/>
            <person name="Richards J."/>
            <person name="Roberts A."/>
            <person name="Saif S."/>
            <person name="Shea T."/>
            <person name="Shenoy N."/>
            <person name="Sisk P."/>
            <person name="Stolte C."/>
            <person name="Sykes S."/>
            <person name="Walk T."/>
            <person name="White J."/>
            <person name="Yandava C."/>
            <person name="Haas B."/>
            <person name="Nusbaum C."/>
            <person name="Birren B."/>
        </authorList>
    </citation>
    <scope>NUCLEOTIDE SEQUENCE [LARGE SCALE GENOMIC DNA]</scope>
    <source>
        <strain evidence="3">RMSCC 757 / Silveira</strain>
    </source>
</reference>
<dbReference type="AlphaFoldDB" id="E9D942"/>
<dbReference type="OMA" id="PESGSAW"/>
<feature type="region of interest" description="Disordered" evidence="1">
    <location>
        <begin position="38"/>
        <end position="93"/>
    </location>
</feature>
<dbReference type="Proteomes" id="UP000002497">
    <property type="component" value="Unassembled WGS sequence"/>
</dbReference>
<organism evidence="3">
    <name type="scientific">Coccidioides posadasii (strain RMSCC 757 / Silveira)</name>
    <name type="common">Valley fever fungus</name>
    <dbReference type="NCBI Taxonomy" id="443226"/>
    <lineage>
        <taxon>Eukaryota</taxon>
        <taxon>Fungi</taxon>
        <taxon>Dikarya</taxon>
        <taxon>Ascomycota</taxon>
        <taxon>Pezizomycotina</taxon>
        <taxon>Eurotiomycetes</taxon>
        <taxon>Eurotiomycetidae</taxon>
        <taxon>Onygenales</taxon>
        <taxon>Onygenaceae</taxon>
        <taxon>Coccidioides</taxon>
    </lineage>
</organism>
<feature type="compositionally biased region" description="Polar residues" evidence="1">
    <location>
        <begin position="47"/>
        <end position="56"/>
    </location>
</feature>
<dbReference type="HOGENOM" id="CLU_2037842_0_0_1"/>
<protein>
    <submittedName>
        <fullName evidence="2">Uncharacterized protein</fullName>
    </submittedName>
</protein>
<dbReference type="EMBL" id="GL636495">
    <property type="protein sequence ID" value="EFW17076.1"/>
    <property type="molecule type" value="Genomic_DNA"/>
</dbReference>
<name>E9D942_COCPS</name>
<proteinExistence type="predicted"/>
<keyword evidence="3" id="KW-1185">Reference proteome</keyword>
<evidence type="ECO:0000313" key="3">
    <source>
        <dbReference type="Proteomes" id="UP000002497"/>
    </source>
</evidence>
<evidence type="ECO:0000313" key="2">
    <source>
        <dbReference type="EMBL" id="EFW17076.1"/>
    </source>
</evidence>
<reference evidence="3" key="1">
    <citation type="journal article" date="2010" name="Genome Res.">
        <title>Population genomic sequencing of Coccidioides fungi reveals recent hybridization and transposon control.</title>
        <authorList>
            <person name="Neafsey D.E."/>
            <person name="Barker B.M."/>
            <person name="Sharpton T.J."/>
            <person name="Stajich J.E."/>
            <person name="Park D.J."/>
            <person name="Whiston E."/>
            <person name="Hung C.-Y."/>
            <person name="McMahan C."/>
            <person name="White J."/>
            <person name="Sykes S."/>
            <person name="Heiman D."/>
            <person name="Young S."/>
            <person name="Zeng Q."/>
            <person name="Abouelleil A."/>
            <person name="Aftuck L."/>
            <person name="Bessette D."/>
            <person name="Brown A."/>
            <person name="FitzGerald M."/>
            <person name="Lui A."/>
            <person name="Macdonald J.P."/>
            <person name="Priest M."/>
            <person name="Orbach M.J."/>
            <person name="Galgiani J.N."/>
            <person name="Kirkland T.N."/>
            <person name="Cole G.T."/>
            <person name="Birren B.W."/>
            <person name="Henn M.R."/>
            <person name="Taylor J.W."/>
            <person name="Rounsley S.D."/>
        </authorList>
    </citation>
    <scope>NUCLEOTIDE SEQUENCE [LARGE SCALE GENOMIC DNA]</scope>
    <source>
        <strain evidence="3">RMSCC 757 / Silveira</strain>
    </source>
</reference>
<dbReference type="VEuPathDB" id="FungiDB:CPSG_06344"/>